<dbReference type="Proteomes" id="UP000503278">
    <property type="component" value="Chromosome"/>
</dbReference>
<proteinExistence type="predicted"/>
<evidence type="ECO:0000313" key="2">
    <source>
        <dbReference type="Proteomes" id="UP000503278"/>
    </source>
</evidence>
<protein>
    <recommendedName>
        <fullName evidence="3">XRE family transcriptional regulator</fullName>
    </recommendedName>
</protein>
<dbReference type="EMBL" id="CP051682">
    <property type="protein sequence ID" value="QJD94739.1"/>
    <property type="molecule type" value="Genomic_DNA"/>
</dbReference>
<accession>A0A7L5DXK2</accession>
<gene>
    <name evidence="1" type="ORF">HH214_02035</name>
</gene>
<organism evidence="1 2">
    <name type="scientific">Mucilaginibacter robiniae</name>
    <dbReference type="NCBI Taxonomy" id="2728022"/>
    <lineage>
        <taxon>Bacteria</taxon>
        <taxon>Pseudomonadati</taxon>
        <taxon>Bacteroidota</taxon>
        <taxon>Sphingobacteriia</taxon>
        <taxon>Sphingobacteriales</taxon>
        <taxon>Sphingobacteriaceae</taxon>
        <taxon>Mucilaginibacter</taxon>
    </lineage>
</organism>
<sequence length="90" mass="10555">MTESKFKYRINQLLNTLSVTDYRKAIRIIPKQLGVSEKNLANYRNIKMDDKQDIPHEKVAMLEKLFNVHPGELQNFVLVMNPITEIIQLN</sequence>
<dbReference type="KEGG" id="mrob:HH214_02035"/>
<evidence type="ECO:0000313" key="1">
    <source>
        <dbReference type="EMBL" id="QJD94739.1"/>
    </source>
</evidence>
<evidence type="ECO:0008006" key="3">
    <source>
        <dbReference type="Google" id="ProtNLM"/>
    </source>
</evidence>
<dbReference type="AlphaFoldDB" id="A0A7L5DXK2"/>
<name>A0A7L5DXK2_9SPHI</name>
<dbReference type="RefSeq" id="WP_169605756.1">
    <property type="nucleotide sequence ID" value="NZ_CP051682.1"/>
</dbReference>
<reference evidence="1 2" key="1">
    <citation type="submission" date="2020-04" db="EMBL/GenBank/DDBJ databases">
        <title>Genome sequencing of novel species.</title>
        <authorList>
            <person name="Heo J."/>
            <person name="Kim S.-J."/>
            <person name="Kim J.-S."/>
            <person name="Hong S.-B."/>
            <person name="Kwon S.-W."/>
        </authorList>
    </citation>
    <scope>NUCLEOTIDE SEQUENCE [LARGE SCALE GENOMIC DNA]</scope>
    <source>
        <strain evidence="1 2">F39-2</strain>
    </source>
</reference>
<keyword evidence="2" id="KW-1185">Reference proteome</keyword>